<proteinExistence type="predicted"/>
<protein>
    <submittedName>
        <fullName evidence="1">Uncharacterized protein</fullName>
    </submittedName>
</protein>
<evidence type="ECO:0000313" key="2">
    <source>
        <dbReference type="Proteomes" id="UP000219338"/>
    </source>
</evidence>
<gene>
    <name evidence="1" type="ORF">ARMOST_07956</name>
</gene>
<accession>A0A284R783</accession>
<keyword evidence="2" id="KW-1185">Reference proteome</keyword>
<name>A0A284R783_ARMOS</name>
<dbReference type="AlphaFoldDB" id="A0A284R783"/>
<organism evidence="1 2">
    <name type="scientific">Armillaria ostoyae</name>
    <name type="common">Armillaria root rot fungus</name>
    <dbReference type="NCBI Taxonomy" id="47428"/>
    <lineage>
        <taxon>Eukaryota</taxon>
        <taxon>Fungi</taxon>
        <taxon>Dikarya</taxon>
        <taxon>Basidiomycota</taxon>
        <taxon>Agaricomycotina</taxon>
        <taxon>Agaricomycetes</taxon>
        <taxon>Agaricomycetidae</taxon>
        <taxon>Agaricales</taxon>
        <taxon>Marasmiineae</taxon>
        <taxon>Physalacriaceae</taxon>
        <taxon>Armillaria</taxon>
    </lineage>
</organism>
<dbReference type="EMBL" id="FUEG01000005">
    <property type="protein sequence ID" value="SJL04588.1"/>
    <property type="molecule type" value="Genomic_DNA"/>
</dbReference>
<evidence type="ECO:0000313" key="1">
    <source>
        <dbReference type="EMBL" id="SJL04588.1"/>
    </source>
</evidence>
<reference evidence="2" key="1">
    <citation type="journal article" date="2017" name="Nat. Ecol. Evol.">
        <title>Genome expansion and lineage-specific genetic innovations in the forest pathogenic fungi Armillaria.</title>
        <authorList>
            <person name="Sipos G."/>
            <person name="Prasanna A.N."/>
            <person name="Walter M.C."/>
            <person name="O'Connor E."/>
            <person name="Balint B."/>
            <person name="Krizsan K."/>
            <person name="Kiss B."/>
            <person name="Hess J."/>
            <person name="Varga T."/>
            <person name="Slot J."/>
            <person name="Riley R."/>
            <person name="Boka B."/>
            <person name="Rigling D."/>
            <person name="Barry K."/>
            <person name="Lee J."/>
            <person name="Mihaltcheva S."/>
            <person name="LaButti K."/>
            <person name="Lipzen A."/>
            <person name="Waldron R."/>
            <person name="Moloney N.M."/>
            <person name="Sperisen C."/>
            <person name="Kredics L."/>
            <person name="Vagvoelgyi C."/>
            <person name="Patrignani A."/>
            <person name="Fitzpatrick D."/>
            <person name="Nagy I."/>
            <person name="Doyle S."/>
            <person name="Anderson J.B."/>
            <person name="Grigoriev I.V."/>
            <person name="Gueldener U."/>
            <person name="Muensterkoetter M."/>
            <person name="Nagy L.G."/>
        </authorList>
    </citation>
    <scope>NUCLEOTIDE SEQUENCE [LARGE SCALE GENOMIC DNA]</scope>
    <source>
        <strain evidence="2">C18/9</strain>
    </source>
</reference>
<sequence length="204" mass="22467">MSISRGMWNVMLIGEHTAFRVIFECLCFAIGTRPRCYSIAFSRGVAGHYIPYDIFCGAEEGIGHQIAITIFRRDTCLCSKAKFVSLSAMSKFYHCNPLPIEHRATLNESLHSIVKRDEMGLALSPSFSQSVYPAGLLSSQQPVLMYKDGWKQAMLRVYLSQVLPKRVRGAVKRTKGISDGVSHTGALGGNVTRKSETQAGCAVT</sequence>
<dbReference type="Proteomes" id="UP000219338">
    <property type="component" value="Unassembled WGS sequence"/>
</dbReference>